<evidence type="ECO:0000256" key="1">
    <source>
        <dbReference type="SAM" id="MobiDB-lite"/>
    </source>
</evidence>
<gene>
    <name evidence="2" type="ORF">AAFF_G00180930</name>
</gene>
<reference evidence="2" key="1">
    <citation type="journal article" date="2023" name="Science">
        <title>Genome structures resolve the early diversification of teleost fishes.</title>
        <authorList>
            <person name="Parey E."/>
            <person name="Louis A."/>
            <person name="Montfort J."/>
            <person name="Bouchez O."/>
            <person name="Roques C."/>
            <person name="Iampietro C."/>
            <person name="Lluch J."/>
            <person name="Castinel A."/>
            <person name="Donnadieu C."/>
            <person name="Desvignes T."/>
            <person name="Floi Bucao C."/>
            <person name="Jouanno E."/>
            <person name="Wen M."/>
            <person name="Mejri S."/>
            <person name="Dirks R."/>
            <person name="Jansen H."/>
            <person name="Henkel C."/>
            <person name="Chen W.J."/>
            <person name="Zahm M."/>
            <person name="Cabau C."/>
            <person name="Klopp C."/>
            <person name="Thompson A.W."/>
            <person name="Robinson-Rechavi M."/>
            <person name="Braasch I."/>
            <person name="Lecointre G."/>
            <person name="Bobe J."/>
            <person name="Postlethwait J.H."/>
            <person name="Berthelot C."/>
            <person name="Roest Crollius H."/>
            <person name="Guiguen Y."/>
        </authorList>
    </citation>
    <scope>NUCLEOTIDE SEQUENCE</scope>
    <source>
        <strain evidence="2">NC1722</strain>
    </source>
</reference>
<proteinExistence type="predicted"/>
<dbReference type="AlphaFoldDB" id="A0AAD7WW16"/>
<sequence length="166" mass="17905">MSRRDRGRSRYPPGISLGQLQGRAAARDQEPAKRPGPDRGSVKQHRKRKGGGLEPLPGRKAGLSFGKDVRGGIREDAGFLQQAPPHSACVCVAPAPLRSFSRCPLPEAVKSRVGLAACERGRQGCWDTMSRACRRVAGPTCLGWPADLSGCHGFQTPEPRRVRICA</sequence>
<comment type="caution">
    <text evidence="2">The sequence shown here is derived from an EMBL/GenBank/DDBJ whole genome shotgun (WGS) entry which is preliminary data.</text>
</comment>
<protein>
    <submittedName>
        <fullName evidence="2">Uncharacterized protein</fullName>
    </submittedName>
</protein>
<evidence type="ECO:0000313" key="2">
    <source>
        <dbReference type="EMBL" id="KAJ8411058.1"/>
    </source>
</evidence>
<evidence type="ECO:0000313" key="3">
    <source>
        <dbReference type="Proteomes" id="UP001221898"/>
    </source>
</evidence>
<dbReference type="EMBL" id="JAINUG010000024">
    <property type="protein sequence ID" value="KAJ8411058.1"/>
    <property type="molecule type" value="Genomic_DNA"/>
</dbReference>
<keyword evidence="3" id="KW-1185">Reference proteome</keyword>
<feature type="compositionally biased region" description="Basic and acidic residues" evidence="1">
    <location>
        <begin position="25"/>
        <end position="41"/>
    </location>
</feature>
<feature type="region of interest" description="Disordered" evidence="1">
    <location>
        <begin position="1"/>
        <end position="67"/>
    </location>
</feature>
<dbReference type="Proteomes" id="UP001221898">
    <property type="component" value="Unassembled WGS sequence"/>
</dbReference>
<organism evidence="2 3">
    <name type="scientific">Aldrovandia affinis</name>
    <dbReference type="NCBI Taxonomy" id="143900"/>
    <lineage>
        <taxon>Eukaryota</taxon>
        <taxon>Metazoa</taxon>
        <taxon>Chordata</taxon>
        <taxon>Craniata</taxon>
        <taxon>Vertebrata</taxon>
        <taxon>Euteleostomi</taxon>
        <taxon>Actinopterygii</taxon>
        <taxon>Neopterygii</taxon>
        <taxon>Teleostei</taxon>
        <taxon>Notacanthiformes</taxon>
        <taxon>Halosauridae</taxon>
        <taxon>Aldrovandia</taxon>
    </lineage>
</organism>
<accession>A0AAD7WW16</accession>
<name>A0AAD7WW16_9TELE</name>